<dbReference type="RefSeq" id="WP_117648890.1">
    <property type="nucleotide sequence ID" value="NZ_QSQQ01000001.1"/>
</dbReference>
<dbReference type="EMBL" id="QSQQ01000001">
    <property type="protein sequence ID" value="RGK50863.1"/>
    <property type="molecule type" value="Genomic_DNA"/>
</dbReference>
<comment type="similarity">
    <text evidence="2 12">Belongs to the RNA methyltransferase RsmE family.</text>
</comment>
<dbReference type="Pfam" id="PF20260">
    <property type="entry name" value="PUA_4"/>
    <property type="match status" value="1"/>
</dbReference>
<evidence type="ECO:0000256" key="3">
    <source>
        <dbReference type="ARBA" id="ARBA00012328"/>
    </source>
</evidence>
<keyword evidence="8 12" id="KW-0808">Transferase</keyword>
<dbReference type="Pfam" id="PF04452">
    <property type="entry name" value="Methyltrans_RNA"/>
    <property type="match status" value="1"/>
</dbReference>
<dbReference type="CDD" id="cd18084">
    <property type="entry name" value="RsmE-like"/>
    <property type="match status" value="1"/>
</dbReference>
<dbReference type="GO" id="GO:0070042">
    <property type="term" value="F:rRNA (uridine-N3-)-methyltransferase activity"/>
    <property type="evidence" value="ECO:0007669"/>
    <property type="project" value="TreeGrafter"/>
</dbReference>
<dbReference type="SUPFAM" id="SSF75217">
    <property type="entry name" value="alpha/beta knot"/>
    <property type="match status" value="1"/>
</dbReference>
<protein>
    <recommendedName>
        <fullName evidence="4 12">Ribosomal RNA small subunit methyltransferase E</fullName>
        <ecNumber evidence="3 12">2.1.1.193</ecNumber>
    </recommendedName>
</protein>
<evidence type="ECO:0000313" key="15">
    <source>
        <dbReference type="EMBL" id="RGK50863.1"/>
    </source>
</evidence>
<dbReference type="InterPro" id="IPR046887">
    <property type="entry name" value="RsmE_PUA-like"/>
</dbReference>
<proteinExistence type="inferred from homology"/>
<evidence type="ECO:0000256" key="11">
    <source>
        <dbReference type="ARBA" id="ARBA00047944"/>
    </source>
</evidence>
<dbReference type="Gene3D" id="2.40.240.20">
    <property type="entry name" value="Hypothetical PUA domain-like, domain 1"/>
    <property type="match status" value="1"/>
</dbReference>
<dbReference type="AlphaFoldDB" id="A0A395XMB9"/>
<evidence type="ECO:0000256" key="9">
    <source>
        <dbReference type="ARBA" id="ARBA00022691"/>
    </source>
</evidence>
<evidence type="ECO:0000256" key="2">
    <source>
        <dbReference type="ARBA" id="ARBA00005528"/>
    </source>
</evidence>
<evidence type="ECO:0000256" key="6">
    <source>
        <dbReference type="ARBA" id="ARBA00022552"/>
    </source>
</evidence>
<dbReference type="NCBIfam" id="NF008692">
    <property type="entry name" value="PRK11713.1-5"/>
    <property type="match status" value="1"/>
</dbReference>
<feature type="domain" description="Ribosomal RNA small subunit methyltransferase E PUA-like" evidence="14">
    <location>
        <begin position="18"/>
        <end position="64"/>
    </location>
</feature>
<feature type="domain" description="Ribosomal RNA small subunit methyltransferase E methyltransferase" evidence="13">
    <location>
        <begin position="73"/>
        <end position="240"/>
    </location>
</feature>
<evidence type="ECO:0000313" key="16">
    <source>
        <dbReference type="EMBL" id="RGW54332.1"/>
    </source>
</evidence>
<dbReference type="InterPro" id="IPR046886">
    <property type="entry name" value="RsmE_MTase_dom"/>
</dbReference>
<evidence type="ECO:0000259" key="14">
    <source>
        <dbReference type="Pfam" id="PF20260"/>
    </source>
</evidence>
<dbReference type="Gene3D" id="3.40.1280.10">
    <property type="match status" value="1"/>
</dbReference>
<comment type="function">
    <text evidence="10 12">Specifically methylates the N3 position of the uracil ring of uridine 1498 (m3U1498) in 16S rRNA. Acts on the fully assembled 30S ribosomal subunit.</text>
</comment>
<evidence type="ECO:0000256" key="4">
    <source>
        <dbReference type="ARBA" id="ARBA00013673"/>
    </source>
</evidence>
<comment type="subcellular location">
    <subcellularLocation>
        <location evidence="1 12">Cytoplasm</location>
    </subcellularLocation>
</comment>
<dbReference type="PANTHER" id="PTHR30027">
    <property type="entry name" value="RIBOSOMAL RNA SMALL SUBUNIT METHYLTRANSFERASE E"/>
    <property type="match status" value="1"/>
</dbReference>
<dbReference type="Proteomes" id="UP000266376">
    <property type="component" value="Unassembled WGS sequence"/>
</dbReference>
<dbReference type="GO" id="GO:0005737">
    <property type="term" value="C:cytoplasm"/>
    <property type="evidence" value="ECO:0007669"/>
    <property type="project" value="UniProtKB-SubCell"/>
</dbReference>
<comment type="catalytic activity">
    <reaction evidence="11 12">
        <text>uridine(1498) in 16S rRNA + S-adenosyl-L-methionine = N(3)-methyluridine(1498) in 16S rRNA + S-adenosyl-L-homocysteine + H(+)</text>
        <dbReference type="Rhea" id="RHEA:42920"/>
        <dbReference type="Rhea" id="RHEA-COMP:10283"/>
        <dbReference type="Rhea" id="RHEA-COMP:10284"/>
        <dbReference type="ChEBI" id="CHEBI:15378"/>
        <dbReference type="ChEBI" id="CHEBI:57856"/>
        <dbReference type="ChEBI" id="CHEBI:59789"/>
        <dbReference type="ChEBI" id="CHEBI:65315"/>
        <dbReference type="ChEBI" id="CHEBI:74502"/>
        <dbReference type="EC" id="2.1.1.193"/>
    </reaction>
</comment>
<accession>A0A395XMB9</accession>
<dbReference type="EC" id="2.1.1.193" evidence="3 12"/>
<keyword evidence="7 12" id="KW-0489">Methyltransferase</keyword>
<evidence type="ECO:0000313" key="18">
    <source>
        <dbReference type="Proteomes" id="UP000266376"/>
    </source>
</evidence>
<dbReference type="PANTHER" id="PTHR30027:SF3">
    <property type="entry name" value="16S RRNA (URACIL(1498)-N(3))-METHYLTRANSFERASE"/>
    <property type="match status" value="1"/>
</dbReference>
<keyword evidence="5 12" id="KW-0963">Cytoplasm</keyword>
<evidence type="ECO:0000256" key="8">
    <source>
        <dbReference type="ARBA" id="ARBA00022679"/>
    </source>
</evidence>
<dbReference type="SUPFAM" id="SSF88697">
    <property type="entry name" value="PUA domain-like"/>
    <property type="match status" value="1"/>
</dbReference>
<reference evidence="17 18" key="1">
    <citation type="submission" date="2018-08" db="EMBL/GenBank/DDBJ databases">
        <title>A genome reference for cultivated species of the human gut microbiota.</title>
        <authorList>
            <person name="Zou Y."/>
            <person name="Xue W."/>
            <person name="Luo G."/>
        </authorList>
    </citation>
    <scope>NUCLEOTIDE SEQUENCE [LARGE SCALE GENOMIC DNA]</scope>
    <source>
        <strain evidence="16 18">AF12-11</strain>
        <strain evidence="15 17">TF11-11</strain>
    </source>
</reference>
<dbReference type="InterPro" id="IPR029028">
    <property type="entry name" value="Alpha/beta_knot_MTases"/>
</dbReference>
<evidence type="ECO:0000256" key="1">
    <source>
        <dbReference type="ARBA" id="ARBA00004496"/>
    </source>
</evidence>
<evidence type="ECO:0000256" key="12">
    <source>
        <dbReference type="PIRNR" id="PIRNR015601"/>
    </source>
</evidence>
<evidence type="ECO:0000256" key="7">
    <source>
        <dbReference type="ARBA" id="ARBA00022603"/>
    </source>
</evidence>
<keyword evidence="6 12" id="KW-0698">rRNA processing</keyword>
<name>A0A395XMB9_9FIRM</name>
<dbReference type="EMBL" id="QSAJ01000009">
    <property type="protein sequence ID" value="RGW54332.1"/>
    <property type="molecule type" value="Genomic_DNA"/>
</dbReference>
<gene>
    <name evidence="16" type="ORF">DWV67_05150</name>
    <name evidence="15" type="ORF">DXD10_01780</name>
</gene>
<dbReference type="Proteomes" id="UP000261208">
    <property type="component" value="Unassembled WGS sequence"/>
</dbReference>
<organism evidence="16 18">
    <name type="scientific">Dorea formicigenerans</name>
    <dbReference type="NCBI Taxonomy" id="39486"/>
    <lineage>
        <taxon>Bacteria</taxon>
        <taxon>Bacillati</taxon>
        <taxon>Bacillota</taxon>
        <taxon>Clostridia</taxon>
        <taxon>Lachnospirales</taxon>
        <taxon>Lachnospiraceae</taxon>
        <taxon>Dorea</taxon>
    </lineage>
</organism>
<dbReference type="GO" id="GO:0070475">
    <property type="term" value="P:rRNA base methylation"/>
    <property type="evidence" value="ECO:0007669"/>
    <property type="project" value="TreeGrafter"/>
</dbReference>
<keyword evidence="9 12" id="KW-0949">S-adenosyl-L-methionine</keyword>
<comment type="caution">
    <text evidence="16">The sequence shown here is derived from an EMBL/GenBank/DDBJ whole genome shotgun (WGS) entry which is preliminary data.</text>
</comment>
<dbReference type="InterPro" id="IPR006700">
    <property type="entry name" value="RsmE"/>
</dbReference>
<sequence>MQHFFVDASQVSGETIRIEGSDVNHMKNVLRMRIGEEVTVSDGQGKEYLCQIRDFEEEQVQLKIVETKASDAELPSKIYLFQGLPKQEKMELIVQKCVELGIYAVVPVSMKRCVVKLDAKKGAKKVERWNTIAASAAKQSGRGIVPEVTSVKTYKEALEMAKDLDVVLVPYECAEGMDHTKKLIQSIKPGQSVGIFIGPEGGFDPDEIALACEMGGQVITLGKRILRTETAGLALLSVLMFQLEQVTY</sequence>
<dbReference type="NCBIfam" id="TIGR00046">
    <property type="entry name" value="RsmE family RNA methyltransferase"/>
    <property type="match status" value="1"/>
</dbReference>
<evidence type="ECO:0000259" key="13">
    <source>
        <dbReference type="Pfam" id="PF04452"/>
    </source>
</evidence>
<dbReference type="PIRSF" id="PIRSF015601">
    <property type="entry name" value="MTase_slr0722"/>
    <property type="match status" value="1"/>
</dbReference>
<evidence type="ECO:0000313" key="17">
    <source>
        <dbReference type="Proteomes" id="UP000261208"/>
    </source>
</evidence>
<evidence type="ECO:0000256" key="5">
    <source>
        <dbReference type="ARBA" id="ARBA00022490"/>
    </source>
</evidence>
<evidence type="ECO:0000256" key="10">
    <source>
        <dbReference type="ARBA" id="ARBA00025699"/>
    </source>
</evidence>
<dbReference type="InterPro" id="IPR015947">
    <property type="entry name" value="PUA-like_sf"/>
</dbReference>
<dbReference type="InterPro" id="IPR029026">
    <property type="entry name" value="tRNA_m1G_MTases_N"/>
</dbReference>